<dbReference type="EMBL" id="PDJD01000001">
    <property type="protein sequence ID" value="PFG19575.1"/>
    <property type="molecule type" value="Genomic_DNA"/>
</dbReference>
<evidence type="ECO:0000256" key="3">
    <source>
        <dbReference type="ARBA" id="ARBA00022840"/>
    </source>
</evidence>
<dbReference type="SUPFAM" id="SSF56059">
    <property type="entry name" value="Glutathione synthetase ATP-binding domain-like"/>
    <property type="match status" value="1"/>
</dbReference>
<evidence type="ECO:0000313" key="6">
    <source>
        <dbReference type="EMBL" id="PFG19575.1"/>
    </source>
</evidence>
<dbReference type="PANTHER" id="PTHR43585:SF2">
    <property type="entry name" value="ATP-GRASP ENZYME FSQD"/>
    <property type="match status" value="1"/>
</dbReference>
<dbReference type="PROSITE" id="PS50975">
    <property type="entry name" value="ATP_GRASP"/>
    <property type="match status" value="1"/>
</dbReference>
<dbReference type="OrthoDB" id="5420347at2"/>
<sequence length="406" mass="43287">MTLPPVRPIVLGGDIGAYATARTFHERYGVRSVVLAGVATGPVRDSVAVDLRITDGLDEPAGMLAALRAVVAEQPGAQHLVLASADWRLATLLEVREELEAGPGHVLVPYASREIVTRVGDKAALAHACAELGVATPATLVVEPGSAPAAADLPADFPLIVKPASTAAAHEVSYPGQAKVHTVHDLAALHDLLARMGAAGMTGQVCVQERVPGADDAMAAVNVFLDPDGAVRFAQLGRVLLEEHTPTALGNSVAQVTVPGSHPGVEQVLEDVIRVLRHLGMTGFANVDLKRDAEGTYRVLEVNPRVGRSGYAVTASGYDIAEMYVNAYLEKVPAQRITGEHEHLFTVVPLAVLHRYAPDSAALVRRLRRAGAVTNPLYYRAERHPRRWAWIAVAMVNQARKFARHS</sequence>
<dbReference type="Proteomes" id="UP000224915">
    <property type="component" value="Unassembled WGS sequence"/>
</dbReference>
<dbReference type="GO" id="GO:0046872">
    <property type="term" value="F:metal ion binding"/>
    <property type="evidence" value="ECO:0007669"/>
    <property type="project" value="InterPro"/>
</dbReference>
<dbReference type="PROSITE" id="PS00867">
    <property type="entry name" value="CPSASE_2"/>
    <property type="match status" value="1"/>
</dbReference>
<dbReference type="InterPro" id="IPR011761">
    <property type="entry name" value="ATP-grasp"/>
</dbReference>
<gene>
    <name evidence="6" type="ORF">ATL40_1139</name>
</gene>
<keyword evidence="3 4" id="KW-0067">ATP-binding</keyword>
<dbReference type="GO" id="GO:0005524">
    <property type="term" value="F:ATP binding"/>
    <property type="evidence" value="ECO:0007669"/>
    <property type="project" value="UniProtKB-UniRule"/>
</dbReference>
<proteinExistence type="predicted"/>
<feature type="domain" description="ATP-grasp" evidence="5">
    <location>
        <begin position="126"/>
        <end position="329"/>
    </location>
</feature>
<evidence type="ECO:0000256" key="2">
    <source>
        <dbReference type="ARBA" id="ARBA00022741"/>
    </source>
</evidence>
<dbReference type="Gene3D" id="3.30.470.20">
    <property type="entry name" value="ATP-grasp fold, B domain"/>
    <property type="match status" value="1"/>
</dbReference>
<keyword evidence="7" id="KW-1185">Reference proteome</keyword>
<keyword evidence="2 4" id="KW-0547">Nucleotide-binding</keyword>
<keyword evidence="1 6" id="KW-0436">Ligase</keyword>
<dbReference type="InterPro" id="IPR052032">
    <property type="entry name" value="ATP-dep_AA_Ligase"/>
</dbReference>
<comment type="caution">
    <text evidence="6">The sequence shown here is derived from an EMBL/GenBank/DDBJ whole genome shotgun (WGS) entry which is preliminary data.</text>
</comment>
<accession>A0A2A9CZZ2</accession>
<dbReference type="RefSeq" id="WP_143556869.1">
    <property type="nucleotide sequence ID" value="NZ_PDJD01000001.1"/>
</dbReference>
<dbReference type="GO" id="GO:0016874">
    <property type="term" value="F:ligase activity"/>
    <property type="evidence" value="ECO:0007669"/>
    <property type="project" value="UniProtKB-KW"/>
</dbReference>
<evidence type="ECO:0000313" key="7">
    <source>
        <dbReference type="Proteomes" id="UP000224915"/>
    </source>
</evidence>
<dbReference type="InterPro" id="IPR005479">
    <property type="entry name" value="CPAse_ATP-bd"/>
</dbReference>
<organism evidence="6 7">
    <name type="scientific">Serinibacter salmoneus</name>
    <dbReference type="NCBI Taxonomy" id="556530"/>
    <lineage>
        <taxon>Bacteria</taxon>
        <taxon>Bacillati</taxon>
        <taxon>Actinomycetota</taxon>
        <taxon>Actinomycetes</taxon>
        <taxon>Micrococcales</taxon>
        <taxon>Beutenbergiaceae</taxon>
        <taxon>Serinibacter</taxon>
    </lineage>
</organism>
<evidence type="ECO:0000256" key="1">
    <source>
        <dbReference type="ARBA" id="ARBA00022598"/>
    </source>
</evidence>
<dbReference type="PANTHER" id="PTHR43585">
    <property type="entry name" value="FUMIPYRROLE BIOSYNTHESIS PROTEIN C"/>
    <property type="match status" value="1"/>
</dbReference>
<dbReference type="AlphaFoldDB" id="A0A2A9CZZ2"/>
<dbReference type="Pfam" id="PF02786">
    <property type="entry name" value="CPSase_L_D2"/>
    <property type="match status" value="1"/>
</dbReference>
<reference evidence="6 7" key="1">
    <citation type="submission" date="2017-10" db="EMBL/GenBank/DDBJ databases">
        <title>Sequencing the genomes of 1000 actinobacteria strains.</title>
        <authorList>
            <person name="Klenk H.-P."/>
        </authorList>
    </citation>
    <scope>NUCLEOTIDE SEQUENCE [LARGE SCALE GENOMIC DNA]</scope>
    <source>
        <strain evidence="6 7">DSM 21801</strain>
    </source>
</reference>
<evidence type="ECO:0000256" key="4">
    <source>
        <dbReference type="PROSITE-ProRule" id="PRU00409"/>
    </source>
</evidence>
<evidence type="ECO:0000259" key="5">
    <source>
        <dbReference type="PROSITE" id="PS50975"/>
    </source>
</evidence>
<name>A0A2A9CZZ2_9MICO</name>
<protein>
    <submittedName>
        <fullName evidence="6">D-aspartate ligase</fullName>
    </submittedName>
</protein>